<organism evidence="15 16">
    <name type="scientific">Actinosynnema pretiosum</name>
    <dbReference type="NCBI Taxonomy" id="42197"/>
    <lineage>
        <taxon>Bacteria</taxon>
        <taxon>Bacillati</taxon>
        <taxon>Actinomycetota</taxon>
        <taxon>Actinomycetes</taxon>
        <taxon>Pseudonocardiales</taxon>
        <taxon>Pseudonocardiaceae</taxon>
        <taxon>Actinosynnema</taxon>
    </lineage>
</organism>
<evidence type="ECO:0000256" key="12">
    <source>
        <dbReference type="SAM" id="Phobius"/>
    </source>
</evidence>
<dbReference type="AlphaFoldDB" id="A0A290Z4N6"/>
<dbReference type="PIRSF" id="PIRSF004862">
    <property type="entry name" value="FliF"/>
    <property type="match status" value="1"/>
</dbReference>
<evidence type="ECO:0000256" key="11">
    <source>
        <dbReference type="SAM" id="MobiDB-lite"/>
    </source>
</evidence>
<dbReference type="GO" id="GO:0003774">
    <property type="term" value="F:cytoskeletal motor activity"/>
    <property type="evidence" value="ECO:0007669"/>
    <property type="project" value="InterPro"/>
</dbReference>
<dbReference type="Pfam" id="PF08345">
    <property type="entry name" value="YscJ_FliF_C"/>
    <property type="match status" value="1"/>
</dbReference>
<evidence type="ECO:0000256" key="4">
    <source>
        <dbReference type="ARBA" id="ARBA00022475"/>
    </source>
</evidence>
<evidence type="ECO:0000313" key="16">
    <source>
        <dbReference type="Proteomes" id="UP000218505"/>
    </source>
</evidence>
<comment type="similarity">
    <text evidence="3 9">Belongs to the FliF family.</text>
</comment>
<evidence type="ECO:0000313" key="15">
    <source>
        <dbReference type="EMBL" id="ATE53923.1"/>
    </source>
</evidence>
<evidence type="ECO:0000256" key="6">
    <source>
        <dbReference type="ARBA" id="ARBA00022989"/>
    </source>
</evidence>
<dbReference type="InterPro" id="IPR013556">
    <property type="entry name" value="Flag_M-ring_C"/>
</dbReference>
<evidence type="ECO:0000259" key="13">
    <source>
        <dbReference type="Pfam" id="PF01514"/>
    </source>
</evidence>
<keyword evidence="6 12" id="KW-1133">Transmembrane helix</keyword>
<keyword evidence="10" id="KW-0175">Coiled coil</keyword>
<feature type="compositionally biased region" description="Gly residues" evidence="11">
    <location>
        <begin position="304"/>
        <end position="315"/>
    </location>
</feature>
<protein>
    <recommendedName>
        <fullName evidence="9">Flagellar M-ring protein</fullName>
    </recommendedName>
</protein>
<feature type="transmembrane region" description="Helical" evidence="12">
    <location>
        <begin position="441"/>
        <end position="460"/>
    </location>
</feature>
<dbReference type="InterPro" id="IPR043427">
    <property type="entry name" value="YscJ/FliF"/>
</dbReference>
<dbReference type="Proteomes" id="UP000218505">
    <property type="component" value="Chromosome"/>
</dbReference>
<dbReference type="GO" id="GO:0071973">
    <property type="term" value="P:bacterial-type flagellum-dependent cell motility"/>
    <property type="evidence" value="ECO:0007669"/>
    <property type="project" value="InterPro"/>
</dbReference>
<dbReference type="PANTHER" id="PTHR30046">
    <property type="entry name" value="FLAGELLAR M-RING PROTEIN"/>
    <property type="match status" value="1"/>
</dbReference>
<name>A0A290Z4N6_9PSEU</name>
<dbReference type="RefSeq" id="WP_096492850.1">
    <property type="nucleotide sequence ID" value="NZ_CP023445.1"/>
</dbReference>
<feature type="compositionally biased region" description="Polar residues" evidence="11">
    <location>
        <begin position="279"/>
        <end position="302"/>
    </location>
</feature>
<dbReference type="InterPro" id="IPR045851">
    <property type="entry name" value="AMP-bd_C_sf"/>
</dbReference>
<feature type="transmembrane region" description="Helical" evidence="12">
    <location>
        <begin position="26"/>
        <end position="45"/>
    </location>
</feature>
<keyword evidence="5 12" id="KW-0812">Transmembrane</keyword>
<evidence type="ECO:0000256" key="8">
    <source>
        <dbReference type="ARBA" id="ARBA00023143"/>
    </source>
</evidence>
<evidence type="ECO:0000256" key="10">
    <source>
        <dbReference type="SAM" id="Coils"/>
    </source>
</evidence>
<feature type="compositionally biased region" description="Low complexity" evidence="11">
    <location>
        <begin position="316"/>
        <end position="331"/>
    </location>
</feature>
<evidence type="ECO:0000259" key="14">
    <source>
        <dbReference type="Pfam" id="PF08345"/>
    </source>
</evidence>
<evidence type="ECO:0000256" key="1">
    <source>
        <dbReference type="ARBA" id="ARBA00004117"/>
    </source>
</evidence>
<reference evidence="15" key="1">
    <citation type="submission" date="2017-09" db="EMBL/GenBank/DDBJ databases">
        <title>Complete Genome Sequence of ansamitocin-producing Bacterium Actinosynnema pretiosum X47.</title>
        <authorList>
            <person name="Cao G."/>
            <person name="Zong G."/>
            <person name="Zhong C."/>
            <person name="Fu J."/>
        </authorList>
    </citation>
    <scope>NUCLEOTIDE SEQUENCE [LARGE SCALE GENOMIC DNA]</scope>
    <source>
        <strain evidence="15">X47</strain>
    </source>
</reference>
<feature type="domain" description="Flagellar M-ring C-terminal" evidence="14">
    <location>
        <begin position="255"/>
        <end position="413"/>
    </location>
</feature>
<keyword evidence="15" id="KW-0966">Cell projection</keyword>
<keyword evidence="15" id="KW-0282">Flagellum</keyword>
<keyword evidence="8 9" id="KW-0975">Bacterial flagellum</keyword>
<dbReference type="EMBL" id="CP023445">
    <property type="protein sequence ID" value="ATE53923.1"/>
    <property type="molecule type" value="Genomic_DNA"/>
</dbReference>
<dbReference type="KEGG" id="apre:CNX65_11955"/>
<evidence type="ECO:0000256" key="9">
    <source>
        <dbReference type="PIRNR" id="PIRNR004862"/>
    </source>
</evidence>
<sequence length="559" mass="58020">MNLDRIKASAQGVLSGFKAFTAGQKVVAGATVLAVVGAIAFYFLWASKPTYAPLYTSLASKDASAIVDQLTAAGVTYELTDGGQTIMVPQDQVYPMRLKMSAANLPSQSDTGYALLDQQGVTTSEFMQQVGYQRAMEGELSSTIKAIDGVTSASVHLAIPQKDVFADSDSKPTAAVLVGTGAGKSLSQAQVQTITHLVSSSVEGMSADGVTVAGTDGKVLSTGGADGASASANGDRDDQTKAFEQRLSTSLQQMLSQVVGQDHAVVQVTADLDYDQTETKSQTYTSGDGTAPLSESSTTESYTGDGGQNAAGGVLGSTNGTLNGLEGNTTNGTGGSGNGTYNQEKSTKNNAVNSVIETRQSAPGKVRKLGVAVLLDQKTAGAVDMAEVEKIASSAVALDTARGDTLAVSSMPFDTSAAQQGEAAAAAQQAQAQQDELMNTIKTGVAGLGVLALLVMTMIATRRRRKRAVAAAEAELAKLDELKAQLERTRTSEIEAAIAEKQALVAGNDRPQLSGPKRPEVDPLVVAEQEKRMDEIQSLVDEQPEEVARLLRGWLAVKG</sequence>
<keyword evidence="7 12" id="KW-0472">Membrane</keyword>
<evidence type="ECO:0000256" key="2">
    <source>
        <dbReference type="ARBA" id="ARBA00004651"/>
    </source>
</evidence>
<accession>A0A290Z4N6</accession>
<dbReference type="NCBIfam" id="TIGR00206">
    <property type="entry name" value="fliF"/>
    <property type="match status" value="1"/>
</dbReference>
<dbReference type="PANTHER" id="PTHR30046:SF0">
    <property type="entry name" value="FLAGELLAR M-RING PROTEIN"/>
    <property type="match status" value="1"/>
</dbReference>
<dbReference type="InterPro" id="IPR000067">
    <property type="entry name" value="FlgMring_FliF"/>
</dbReference>
<dbReference type="Pfam" id="PF01514">
    <property type="entry name" value="YscJ_FliF"/>
    <property type="match status" value="1"/>
</dbReference>
<keyword evidence="16" id="KW-1185">Reference proteome</keyword>
<feature type="domain" description="Flagellar M-ring N-terminal" evidence="13">
    <location>
        <begin position="47"/>
        <end position="221"/>
    </location>
</feature>
<dbReference type="GO" id="GO:0009431">
    <property type="term" value="C:bacterial-type flagellum basal body, MS ring"/>
    <property type="evidence" value="ECO:0007669"/>
    <property type="project" value="InterPro"/>
</dbReference>
<evidence type="ECO:0000256" key="5">
    <source>
        <dbReference type="ARBA" id="ARBA00022692"/>
    </source>
</evidence>
<feature type="coiled-coil region" evidence="10">
    <location>
        <begin position="462"/>
        <end position="492"/>
    </location>
</feature>
<proteinExistence type="inferred from homology"/>
<keyword evidence="15" id="KW-0969">Cilium</keyword>
<comment type="function">
    <text evidence="9">The M ring may be actively involved in energy transduction.</text>
</comment>
<evidence type="ECO:0000256" key="7">
    <source>
        <dbReference type="ARBA" id="ARBA00023136"/>
    </source>
</evidence>
<gene>
    <name evidence="15" type="primary">fliF</name>
    <name evidence="15" type="ORF">CNX65_11955</name>
</gene>
<keyword evidence="4" id="KW-1003">Cell membrane</keyword>
<comment type="subcellular location">
    <subcellularLocation>
        <location evidence="1 9">Bacterial flagellum basal body</location>
    </subcellularLocation>
    <subcellularLocation>
        <location evidence="2">Cell membrane</location>
        <topology evidence="2">Multi-pass membrane protein</topology>
    </subcellularLocation>
</comment>
<dbReference type="GO" id="GO:0005886">
    <property type="term" value="C:plasma membrane"/>
    <property type="evidence" value="ECO:0007669"/>
    <property type="project" value="UniProtKB-SubCell"/>
</dbReference>
<feature type="region of interest" description="Disordered" evidence="11">
    <location>
        <begin position="278"/>
        <end position="350"/>
    </location>
</feature>
<dbReference type="InterPro" id="IPR006182">
    <property type="entry name" value="FliF_N_dom"/>
</dbReference>
<dbReference type="PRINTS" id="PR01009">
    <property type="entry name" value="FLGMRINGFLIF"/>
</dbReference>
<dbReference type="Gene3D" id="3.30.300.30">
    <property type="match status" value="1"/>
</dbReference>
<evidence type="ECO:0000256" key="3">
    <source>
        <dbReference type="ARBA" id="ARBA00007971"/>
    </source>
</evidence>